<keyword evidence="4" id="KW-0813">Transport</keyword>
<dbReference type="EMBL" id="JAQOTG010000002">
    <property type="protein sequence ID" value="MDE8563135.1"/>
    <property type="molecule type" value="Genomic_DNA"/>
</dbReference>
<evidence type="ECO:0000256" key="10">
    <source>
        <dbReference type="ARBA" id="ARBA00023136"/>
    </source>
</evidence>
<comment type="caution">
    <text evidence="15">The sequence shown here is derived from an EMBL/GenBank/DDBJ whole genome shotgun (WGS) entry which is preliminary data.</text>
</comment>
<dbReference type="SUPFAM" id="SSF52540">
    <property type="entry name" value="P-loop containing nucleoside triphosphate hydrolases"/>
    <property type="match status" value="1"/>
</dbReference>
<feature type="domain" description="SRP54-type proteins GTP-binding" evidence="14">
    <location>
        <begin position="183"/>
        <end position="374"/>
    </location>
</feature>
<dbReference type="Proteomes" id="UP001213979">
    <property type="component" value="Unassembled WGS sequence"/>
</dbReference>
<keyword evidence="15" id="KW-0282">Flagellum</keyword>
<comment type="similarity">
    <text evidence="2">Belongs to the GTP-binding SRP family.</text>
</comment>
<evidence type="ECO:0000256" key="2">
    <source>
        <dbReference type="ARBA" id="ARBA00008531"/>
    </source>
</evidence>
<evidence type="ECO:0000256" key="9">
    <source>
        <dbReference type="ARBA" id="ARBA00023134"/>
    </source>
</evidence>
<evidence type="ECO:0000256" key="1">
    <source>
        <dbReference type="ARBA" id="ARBA00004413"/>
    </source>
</evidence>
<evidence type="ECO:0000259" key="14">
    <source>
        <dbReference type="SMART" id="SM00962"/>
    </source>
</evidence>
<evidence type="ECO:0000256" key="11">
    <source>
        <dbReference type="ARBA" id="ARBA00023225"/>
    </source>
</evidence>
<dbReference type="Pfam" id="PF00448">
    <property type="entry name" value="SRP54"/>
    <property type="match status" value="1"/>
</dbReference>
<keyword evidence="7" id="KW-1005">Bacterial flagellum biogenesis</keyword>
<evidence type="ECO:0000256" key="13">
    <source>
        <dbReference type="NCBIfam" id="TIGR03499"/>
    </source>
</evidence>
<dbReference type="SMART" id="SM00962">
    <property type="entry name" value="SRP54"/>
    <property type="match status" value="1"/>
</dbReference>
<dbReference type="Gene3D" id="3.40.50.300">
    <property type="entry name" value="P-loop containing nucleotide triphosphate hydrolases"/>
    <property type="match status" value="1"/>
</dbReference>
<evidence type="ECO:0000313" key="15">
    <source>
        <dbReference type="EMBL" id="MDE8563135.1"/>
    </source>
</evidence>
<evidence type="ECO:0000256" key="8">
    <source>
        <dbReference type="ARBA" id="ARBA00022927"/>
    </source>
</evidence>
<dbReference type="PANTHER" id="PTHR43134">
    <property type="entry name" value="SIGNAL RECOGNITION PARTICLE RECEPTOR SUBUNIT ALPHA"/>
    <property type="match status" value="1"/>
</dbReference>
<keyword evidence="11" id="KW-1006">Bacterial flagellum protein export</keyword>
<evidence type="ECO:0000256" key="4">
    <source>
        <dbReference type="ARBA" id="ARBA00022448"/>
    </source>
</evidence>
<keyword evidence="5" id="KW-1003">Cell membrane</keyword>
<keyword evidence="6" id="KW-0547">Nucleotide-binding</keyword>
<evidence type="ECO:0000313" key="16">
    <source>
        <dbReference type="Proteomes" id="UP001213979"/>
    </source>
</evidence>
<proteinExistence type="inferred from homology"/>
<keyword evidence="15" id="KW-0969">Cilium</keyword>
<evidence type="ECO:0000256" key="5">
    <source>
        <dbReference type="ARBA" id="ARBA00022475"/>
    </source>
</evidence>
<dbReference type="Gene3D" id="1.20.120.1380">
    <property type="entry name" value="Flagellar FlhF biosynthesis protein, N domain"/>
    <property type="match status" value="1"/>
</dbReference>
<comment type="function">
    <text evidence="12">Necessary for flagellar biosynthesis. May be involved in translocation of the flagellum.</text>
</comment>
<keyword evidence="8" id="KW-0653">Protein transport</keyword>
<dbReference type="InterPro" id="IPR047040">
    <property type="entry name" value="FlhF__GTPase_dom"/>
</dbReference>
<protein>
    <recommendedName>
        <fullName evidence="3 13">Flagellar biosynthesis protein FlhF</fullName>
    </recommendedName>
</protein>
<keyword evidence="10" id="KW-0472">Membrane</keyword>
<organism evidence="15 16">
    <name type="scientific">Anoxybacteroides rupiense</name>
    <dbReference type="NCBI Taxonomy" id="311460"/>
    <lineage>
        <taxon>Bacteria</taxon>
        <taxon>Bacillati</taxon>
        <taxon>Bacillota</taxon>
        <taxon>Bacilli</taxon>
        <taxon>Bacillales</taxon>
        <taxon>Anoxybacillaceae</taxon>
        <taxon>Anoxybacteroides</taxon>
    </lineage>
</organism>
<keyword evidence="15" id="KW-0966">Cell projection</keyword>
<reference evidence="15 16" key="1">
    <citation type="submission" date="2023-01" db="EMBL/GenBank/DDBJ databases">
        <title>Genome-based reclassification of Anoxybacillus geothermalis as a later heterotypic synonym of Anoxybacillus rupiensis.</title>
        <authorList>
            <person name="Inan Bektas K."/>
            <person name="Canakci S."/>
            <person name="Belduz A.A."/>
            <person name="Guler H.H."/>
        </authorList>
    </citation>
    <scope>NUCLEOTIDE SEQUENCE [LARGE SCALE GENOMIC DNA]</scope>
    <source>
        <strain evidence="15 16">DSM 17127</strain>
    </source>
</reference>
<keyword evidence="9" id="KW-0342">GTP-binding</keyword>
<dbReference type="InterPro" id="IPR020006">
    <property type="entry name" value="FlhF"/>
</dbReference>
<dbReference type="InterPro" id="IPR027417">
    <property type="entry name" value="P-loop_NTPase"/>
</dbReference>
<evidence type="ECO:0000256" key="7">
    <source>
        <dbReference type="ARBA" id="ARBA00022795"/>
    </source>
</evidence>
<gene>
    <name evidence="15" type="primary">flhF</name>
    <name evidence="15" type="ORF">PNH38_04450</name>
</gene>
<evidence type="ECO:0000256" key="12">
    <source>
        <dbReference type="ARBA" id="ARBA00025337"/>
    </source>
</evidence>
<dbReference type="InterPro" id="IPR000897">
    <property type="entry name" value="SRP54_GTPase_dom"/>
</dbReference>
<sequence>MKVKKFIAPSMPEAMKMIRAELGKDAVILNSKVVHKGGFFGLFTKKNIEVIAAVDPKPVRLAGNEKKHKHVQLSAGAFKPLETKTQDAALLHELNEMKEMLRQLSTNVTTHFAVYPQPLNEVNERLAQQELSSALRQEIMAEAVEKWYLHRETATKKQAMIWVKEILQNKLEHLSFGGLSFQRKYVNVVGPTGVGKTTTLAKIAANGVLKHHKKVAFITTDTYRIAAIDQLKTYAKILNVPLEVCYNMEDFREAKNKFASYDLVLIDTAGRNFRNRQYVQDLQEVMDFDEEMETYLVLSLTGKWTDMKEICEQFSLIKIHRFIFTKLDETSHYGAMYNLMTDYQIGAAYLTNGQNVPDDIIEASPEKIVNMLLGVESS</sequence>
<dbReference type="RefSeq" id="WP_159719605.1">
    <property type="nucleotide sequence ID" value="NZ_JAQOTG010000002.1"/>
</dbReference>
<comment type="subcellular location">
    <subcellularLocation>
        <location evidence="1">Cell membrane</location>
        <topology evidence="1">Peripheral membrane protein</topology>
        <orientation evidence="1">Cytoplasmic side</orientation>
    </subcellularLocation>
</comment>
<keyword evidence="16" id="KW-1185">Reference proteome</keyword>
<name>A0ABT5W1C6_9BACL</name>
<dbReference type="CDD" id="cd17873">
    <property type="entry name" value="FlhF"/>
    <property type="match status" value="1"/>
</dbReference>
<evidence type="ECO:0000256" key="6">
    <source>
        <dbReference type="ARBA" id="ARBA00022741"/>
    </source>
</evidence>
<evidence type="ECO:0000256" key="3">
    <source>
        <dbReference type="ARBA" id="ARBA00014919"/>
    </source>
</evidence>
<dbReference type="PANTHER" id="PTHR43134:SF3">
    <property type="entry name" value="FLAGELLAR BIOSYNTHESIS PROTEIN FLHF"/>
    <property type="match status" value="1"/>
</dbReference>
<dbReference type="NCBIfam" id="TIGR03499">
    <property type="entry name" value="FlhF"/>
    <property type="match status" value="1"/>
</dbReference>
<accession>A0ABT5W1C6</accession>